<feature type="transmembrane region" description="Helical" evidence="7">
    <location>
        <begin position="370"/>
        <end position="389"/>
    </location>
</feature>
<dbReference type="GO" id="GO:0005886">
    <property type="term" value="C:plasma membrane"/>
    <property type="evidence" value="ECO:0007669"/>
    <property type="project" value="UniProtKB-SubCell"/>
</dbReference>
<dbReference type="PANTHER" id="PTHR43124:SF3">
    <property type="entry name" value="CHLORAMPHENICOL EFFLUX PUMP RV0191"/>
    <property type="match status" value="1"/>
</dbReference>
<feature type="transmembrane region" description="Helical" evidence="7">
    <location>
        <begin position="734"/>
        <end position="756"/>
    </location>
</feature>
<keyword evidence="2" id="KW-1003">Cell membrane</keyword>
<feature type="transmembrane region" description="Helical" evidence="7">
    <location>
        <begin position="780"/>
        <end position="808"/>
    </location>
</feature>
<evidence type="ECO:0000256" key="7">
    <source>
        <dbReference type="SAM" id="Phobius"/>
    </source>
</evidence>
<feature type="region of interest" description="Disordered" evidence="6">
    <location>
        <begin position="100"/>
        <end position="124"/>
    </location>
</feature>
<dbReference type="AlphaFoldDB" id="A0A7J0BV60"/>
<evidence type="ECO:0000313" key="9">
    <source>
        <dbReference type="EMBL" id="GFM37587.1"/>
    </source>
</evidence>
<keyword evidence="10" id="KW-1185">Reference proteome</keyword>
<feature type="transmembrane region" description="Helical" evidence="7">
    <location>
        <begin position="190"/>
        <end position="215"/>
    </location>
</feature>
<dbReference type="InterPro" id="IPR011701">
    <property type="entry name" value="MFS"/>
</dbReference>
<feature type="transmembrane region" description="Helical" evidence="7">
    <location>
        <begin position="438"/>
        <end position="458"/>
    </location>
</feature>
<keyword evidence="4 7" id="KW-1133">Transmembrane helix</keyword>
<dbReference type="PROSITE" id="PS50850">
    <property type="entry name" value="MFS"/>
    <property type="match status" value="1"/>
</dbReference>
<dbReference type="InterPro" id="IPR036259">
    <property type="entry name" value="MFS_trans_sf"/>
</dbReference>
<sequence length="876" mass="91541">MGIGVLCLGVLVLTLGFNVLLSVSTLDRLATASLLSGYRAAGEHVALSIERGLRFGKPLAQYAGMVEMLDDLRDGAGNIRSVQVLDVSGTPLYSVATIEGGRDSMPPADSGSGYAAKDDGSPGDGTRTFDRAMLEAARKGAAVDNGEDFLAKADVYRIVIPLQYQGIAGGLALDIDRSHVDSVTDGFSRWAALLLVVACAAVCVTLAGWIWLLTATPEARARLQKSLSLLLLVLIGGTQLAYSLAMVTLFDSFMEHAVREKVDMAARFIKRDFEYIIHKGVDVRSIRGGEALLARIVEAHAEVAGAEMVLPDGTMLASAGDITQGGHIVERSVDGYWPSRFRQREEAMRIRLHVDNAHVAAGVRSLSVDLVTSFVISLLFLMELARLLSMVSVRFTRSMLAAEGDAGQTTRKVTGRAKGRTIGRTAGVTVCTSQALRAAGFLFFLGYDMGISFIPLLARNFKAPLWGFSEQVQAGLPISAEMICAGVALLLAGILSERFGWRMAFALGAVAASAGLIMGWAATSLPALIVARGASGFGFGLVLMAVQLGTLGDEKAGAGLAGVFAGIFSGSICGSAAGAMLAERLGFETVFLVAAVLVPVSILALYVGGGWASGSVPENCPVGKTAKAEKADNAGQDDLSVPAVPHVTPAPGAAGAALAFLLDPRMLFLLAMVGIPASVCLTGFLYYLLPLVLNGAHVSQSDIGRIFMVYGLCFITVGPMLGRLLDRARDKGAFAMLTGVFSGVSLLAAALSLAFLDVMPAGHEAEGAGAVQGMMTPQGIAIIVLSVLLIGVAQCLAAPATILCVTSLGSARRLGREKAASFYRTLERMGQVLGPILFGVALVRMGAAHTLLAVGAGVCLLAILFMVVWRISSRKD</sequence>
<organism evidence="9 10">
    <name type="scientific">Desulfovibrio psychrotolerans</name>
    <dbReference type="NCBI Taxonomy" id="415242"/>
    <lineage>
        <taxon>Bacteria</taxon>
        <taxon>Pseudomonadati</taxon>
        <taxon>Thermodesulfobacteriota</taxon>
        <taxon>Desulfovibrionia</taxon>
        <taxon>Desulfovibrionales</taxon>
        <taxon>Desulfovibrionaceae</taxon>
        <taxon>Desulfovibrio</taxon>
    </lineage>
</organism>
<feature type="transmembrane region" description="Helical" evidence="7">
    <location>
        <begin position="853"/>
        <end position="871"/>
    </location>
</feature>
<keyword evidence="5 7" id="KW-0472">Membrane</keyword>
<proteinExistence type="predicted"/>
<dbReference type="InterPro" id="IPR020846">
    <property type="entry name" value="MFS_dom"/>
</dbReference>
<evidence type="ECO:0000259" key="8">
    <source>
        <dbReference type="PROSITE" id="PS50850"/>
    </source>
</evidence>
<evidence type="ECO:0000256" key="3">
    <source>
        <dbReference type="ARBA" id="ARBA00022692"/>
    </source>
</evidence>
<feature type="transmembrane region" description="Helical" evidence="7">
    <location>
        <begin position="667"/>
        <end position="688"/>
    </location>
</feature>
<dbReference type="SUPFAM" id="SSF103473">
    <property type="entry name" value="MFS general substrate transporter"/>
    <property type="match status" value="1"/>
</dbReference>
<evidence type="ECO:0000256" key="4">
    <source>
        <dbReference type="ARBA" id="ARBA00022989"/>
    </source>
</evidence>
<feature type="transmembrane region" description="Helical" evidence="7">
    <location>
        <begin position="503"/>
        <end position="521"/>
    </location>
</feature>
<evidence type="ECO:0000256" key="5">
    <source>
        <dbReference type="ARBA" id="ARBA00023136"/>
    </source>
</evidence>
<feature type="transmembrane region" description="Helical" evidence="7">
    <location>
        <begin position="527"/>
        <end position="546"/>
    </location>
</feature>
<gene>
    <name evidence="9" type="ORF">DSM19430T_22710</name>
</gene>
<accession>A0A7J0BV60</accession>
<feature type="transmembrane region" description="Helical" evidence="7">
    <location>
        <begin position="478"/>
        <end position="496"/>
    </location>
</feature>
<feature type="domain" description="Major facilitator superfamily (MFS) profile" evidence="8">
    <location>
        <begin position="432"/>
        <end position="874"/>
    </location>
</feature>
<dbReference type="GO" id="GO:0022857">
    <property type="term" value="F:transmembrane transporter activity"/>
    <property type="evidence" value="ECO:0007669"/>
    <property type="project" value="InterPro"/>
</dbReference>
<keyword evidence="3 7" id="KW-0812">Transmembrane</keyword>
<reference evidence="9 10" key="1">
    <citation type="submission" date="2020-05" db="EMBL/GenBank/DDBJ databases">
        <title>Draft genome sequence of Desulfovibrio psychrotolerans JS1T.</title>
        <authorList>
            <person name="Ueno A."/>
            <person name="Tamazawa S."/>
            <person name="Tamamura S."/>
            <person name="Murakami T."/>
            <person name="Kiyama T."/>
            <person name="Inomata H."/>
            <person name="Amano Y."/>
            <person name="Miyakawa K."/>
            <person name="Tamaki H."/>
            <person name="Naganuma T."/>
            <person name="Kaneko K."/>
        </authorList>
    </citation>
    <scope>NUCLEOTIDE SEQUENCE [LARGE SCALE GENOMIC DNA]</scope>
    <source>
        <strain evidence="9 10">JS1</strain>
    </source>
</reference>
<evidence type="ECO:0000256" key="1">
    <source>
        <dbReference type="ARBA" id="ARBA00004651"/>
    </source>
</evidence>
<dbReference type="PANTHER" id="PTHR43124">
    <property type="entry name" value="PURINE EFFLUX PUMP PBUE"/>
    <property type="match status" value="1"/>
</dbReference>
<protein>
    <recommendedName>
        <fullName evidence="8">Major facilitator superfamily (MFS) profile domain-containing protein</fullName>
    </recommendedName>
</protein>
<evidence type="ECO:0000256" key="2">
    <source>
        <dbReference type="ARBA" id="ARBA00022475"/>
    </source>
</evidence>
<dbReference type="EMBL" id="BLVP01000008">
    <property type="protein sequence ID" value="GFM37587.1"/>
    <property type="molecule type" value="Genomic_DNA"/>
</dbReference>
<comment type="caution">
    <text evidence="9">The sequence shown here is derived from an EMBL/GenBank/DDBJ whole genome shotgun (WGS) entry which is preliminary data.</text>
</comment>
<comment type="subcellular location">
    <subcellularLocation>
        <location evidence="1">Cell membrane</location>
        <topology evidence="1">Multi-pass membrane protein</topology>
    </subcellularLocation>
</comment>
<dbReference type="Proteomes" id="UP000503820">
    <property type="component" value="Unassembled WGS sequence"/>
</dbReference>
<dbReference type="Pfam" id="PF07690">
    <property type="entry name" value="MFS_1"/>
    <property type="match status" value="1"/>
</dbReference>
<feature type="transmembrane region" description="Helical" evidence="7">
    <location>
        <begin position="587"/>
        <end position="607"/>
    </location>
</feature>
<dbReference type="InterPro" id="IPR050189">
    <property type="entry name" value="MFS_Efflux_Transporters"/>
</dbReference>
<name>A0A7J0BV60_9BACT</name>
<dbReference type="Gene3D" id="1.20.1250.20">
    <property type="entry name" value="MFS general substrate transporter like domains"/>
    <property type="match status" value="1"/>
</dbReference>
<feature type="transmembrane region" description="Helical" evidence="7">
    <location>
        <begin position="829"/>
        <end position="847"/>
    </location>
</feature>
<feature type="transmembrane region" description="Helical" evidence="7">
    <location>
        <begin position="227"/>
        <end position="250"/>
    </location>
</feature>
<evidence type="ECO:0000313" key="10">
    <source>
        <dbReference type="Proteomes" id="UP000503820"/>
    </source>
</evidence>
<feature type="transmembrane region" description="Helical" evidence="7">
    <location>
        <begin position="558"/>
        <end position="581"/>
    </location>
</feature>
<feature type="transmembrane region" description="Helical" evidence="7">
    <location>
        <begin position="703"/>
        <end position="722"/>
    </location>
</feature>
<evidence type="ECO:0000256" key="6">
    <source>
        <dbReference type="SAM" id="MobiDB-lite"/>
    </source>
</evidence>